<name>A0A8X6W2V6_TRICX</name>
<dbReference type="EMBL" id="BMAU01021379">
    <property type="protein sequence ID" value="GFY27148.1"/>
    <property type="molecule type" value="Genomic_DNA"/>
</dbReference>
<organism evidence="1 2">
    <name type="scientific">Trichonephila clavipes</name>
    <name type="common">Golden silk orbweaver</name>
    <name type="synonym">Nephila clavipes</name>
    <dbReference type="NCBI Taxonomy" id="2585209"/>
    <lineage>
        <taxon>Eukaryota</taxon>
        <taxon>Metazoa</taxon>
        <taxon>Ecdysozoa</taxon>
        <taxon>Arthropoda</taxon>
        <taxon>Chelicerata</taxon>
        <taxon>Arachnida</taxon>
        <taxon>Araneae</taxon>
        <taxon>Araneomorphae</taxon>
        <taxon>Entelegynae</taxon>
        <taxon>Araneoidea</taxon>
        <taxon>Nephilidae</taxon>
        <taxon>Trichonephila</taxon>
    </lineage>
</organism>
<dbReference type="AlphaFoldDB" id="A0A8X6W2V6"/>
<dbReference type="Proteomes" id="UP000887159">
    <property type="component" value="Unassembled WGS sequence"/>
</dbReference>
<accession>A0A8X6W2V6</accession>
<evidence type="ECO:0000313" key="2">
    <source>
        <dbReference type="Proteomes" id="UP000887159"/>
    </source>
</evidence>
<keyword evidence="2" id="KW-1185">Reference proteome</keyword>
<protein>
    <submittedName>
        <fullName evidence="1">Uncharacterized protein</fullName>
    </submittedName>
</protein>
<gene>
    <name evidence="1" type="ORF">TNCV_2067691</name>
</gene>
<sequence>MPNVDKMSYHPELLKQLTLDKILSFLTNVWRSIAKIGSCAIKPYTHSLTHSLTGGLLGNEVADDLAKAATSIPVDPEDHVVLTSTQIYSRAK</sequence>
<reference evidence="1" key="1">
    <citation type="submission" date="2020-08" db="EMBL/GenBank/DDBJ databases">
        <title>Multicomponent nature underlies the extraordinary mechanical properties of spider dragline silk.</title>
        <authorList>
            <person name="Kono N."/>
            <person name="Nakamura H."/>
            <person name="Mori M."/>
            <person name="Yoshida Y."/>
            <person name="Ohtoshi R."/>
            <person name="Malay A.D."/>
            <person name="Moran D.A.P."/>
            <person name="Tomita M."/>
            <person name="Numata K."/>
            <person name="Arakawa K."/>
        </authorList>
    </citation>
    <scope>NUCLEOTIDE SEQUENCE</scope>
</reference>
<evidence type="ECO:0000313" key="1">
    <source>
        <dbReference type="EMBL" id="GFY27148.1"/>
    </source>
</evidence>
<proteinExistence type="predicted"/>
<comment type="caution">
    <text evidence="1">The sequence shown here is derived from an EMBL/GenBank/DDBJ whole genome shotgun (WGS) entry which is preliminary data.</text>
</comment>